<reference evidence="7 8" key="1">
    <citation type="submission" date="2019-04" db="EMBL/GenBank/DDBJ databases">
        <title>Kribbella sp. NEAU-THZ 27 nov., a novel actinomycete isolated from soil.</title>
        <authorList>
            <person name="Duan L."/>
        </authorList>
    </citation>
    <scope>NUCLEOTIDE SEQUENCE [LARGE SCALE GENOMIC DNA]</scope>
    <source>
        <strain evidence="8">NEAU-THZ27</strain>
    </source>
</reference>
<dbReference type="InterPro" id="IPR036388">
    <property type="entry name" value="WH-like_DNA-bd_sf"/>
</dbReference>
<name>A0A4U3LME9_9ACTN</name>
<accession>A0A4U3LME9</accession>
<dbReference type="Pfam" id="PF13191">
    <property type="entry name" value="AAA_16"/>
    <property type="match status" value="1"/>
</dbReference>
<dbReference type="OrthoDB" id="3795727at2"/>
<evidence type="ECO:0000256" key="2">
    <source>
        <dbReference type="ARBA" id="ARBA00023015"/>
    </source>
</evidence>
<evidence type="ECO:0000259" key="6">
    <source>
        <dbReference type="PROSITE" id="PS51755"/>
    </source>
</evidence>
<dbReference type="GO" id="GO:0000160">
    <property type="term" value="P:phosphorelay signal transduction system"/>
    <property type="evidence" value="ECO:0007669"/>
    <property type="project" value="InterPro"/>
</dbReference>
<feature type="DNA-binding region" description="OmpR/PhoB-type" evidence="5">
    <location>
        <begin position="28"/>
        <end position="133"/>
    </location>
</feature>
<keyword evidence="2" id="KW-0805">Transcription regulation</keyword>
<dbReference type="InterPro" id="IPR016032">
    <property type="entry name" value="Sig_transdc_resp-reg_C-effctor"/>
</dbReference>
<dbReference type="InterPro" id="IPR005158">
    <property type="entry name" value="BTAD"/>
</dbReference>
<dbReference type="PANTHER" id="PTHR35807:SF1">
    <property type="entry name" value="TRANSCRIPTIONAL REGULATOR REDD"/>
    <property type="match status" value="1"/>
</dbReference>
<dbReference type="Pfam" id="PF00486">
    <property type="entry name" value="Trans_reg_C"/>
    <property type="match status" value="1"/>
</dbReference>
<evidence type="ECO:0000256" key="1">
    <source>
        <dbReference type="ARBA" id="ARBA00005820"/>
    </source>
</evidence>
<dbReference type="SMART" id="SM00862">
    <property type="entry name" value="Trans_reg_C"/>
    <property type="match status" value="1"/>
</dbReference>
<dbReference type="InterPro" id="IPR011990">
    <property type="entry name" value="TPR-like_helical_dom_sf"/>
</dbReference>
<dbReference type="SUPFAM" id="SSF48452">
    <property type="entry name" value="TPR-like"/>
    <property type="match status" value="2"/>
</dbReference>
<dbReference type="InterPro" id="IPR051677">
    <property type="entry name" value="AfsR-DnrI-RedD_regulator"/>
</dbReference>
<dbReference type="SUPFAM" id="SSF46894">
    <property type="entry name" value="C-terminal effector domain of the bipartite response regulators"/>
    <property type="match status" value="1"/>
</dbReference>
<dbReference type="PANTHER" id="PTHR35807">
    <property type="entry name" value="TRANSCRIPTIONAL REGULATOR REDD-RELATED"/>
    <property type="match status" value="1"/>
</dbReference>
<dbReference type="InterPro" id="IPR041664">
    <property type="entry name" value="AAA_16"/>
</dbReference>
<dbReference type="SMART" id="SM01043">
    <property type="entry name" value="BTAD"/>
    <property type="match status" value="1"/>
</dbReference>
<evidence type="ECO:0000313" key="7">
    <source>
        <dbReference type="EMBL" id="TKK76800.1"/>
    </source>
</evidence>
<keyword evidence="4" id="KW-0804">Transcription</keyword>
<evidence type="ECO:0000256" key="5">
    <source>
        <dbReference type="PROSITE-ProRule" id="PRU01091"/>
    </source>
</evidence>
<protein>
    <submittedName>
        <fullName evidence="7">Transcriptional regulator</fullName>
    </submittedName>
</protein>
<dbReference type="Gene3D" id="3.40.50.300">
    <property type="entry name" value="P-loop containing nucleotide triphosphate hydrolases"/>
    <property type="match status" value="1"/>
</dbReference>
<dbReference type="AlphaFoldDB" id="A0A4U3LME9"/>
<dbReference type="Gene3D" id="1.10.10.10">
    <property type="entry name" value="Winged helix-like DNA-binding domain superfamily/Winged helix DNA-binding domain"/>
    <property type="match status" value="1"/>
</dbReference>
<keyword evidence="3 5" id="KW-0238">DNA-binding</keyword>
<feature type="domain" description="OmpR/PhoB-type" evidence="6">
    <location>
        <begin position="28"/>
        <end position="133"/>
    </location>
</feature>
<gene>
    <name evidence="7" type="ORF">FDA38_31160</name>
</gene>
<dbReference type="EMBL" id="SZPZ01000004">
    <property type="protein sequence ID" value="TKK76800.1"/>
    <property type="molecule type" value="Genomic_DNA"/>
</dbReference>
<dbReference type="InterPro" id="IPR001867">
    <property type="entry name" value="OmpR/PhoB-type_DNA-bd"/>
</dbReference>
<keyword evidence="8" id="KW-1185">Reference proteome</keyword>
<comment type="caution">
    <text evidence="7">The sequence shown here is derived from an EMBL/GenBank/DDBJ whole genome shotgun (WGS) entry which is preliminary data.</text>
</comment>
<dbReference type="GO" id="GO:0006355">
    <property type="term" value="P:regulation of DNA-templated transcription"/>
    <property type="evidence" value="ECO:0007669"/>
    <property type="project" value="InterPro"/>
</dbReference>
<organism evidence="7 8">
    <name type="scientific">Kribbella jiaozuonensis</name>
    <dbReference type="NCBI Taxonomy" id="2575441"/>
    <lineage>
        <taxon>Bacteria</taxon>
        <taxon>Bacillati</taxon>
        <taxon>Actinomycetota</taxon>
        <taxon>Actinomycetes</taxon>
        <taxon>Propionibacteriales</taxon>
        <taxon>Kribbellaceae</taxon>
        <taxon>Kribbella</taxon>
    </lineage>
</organism>
<dbReference type="Gene3D" id="1.25.40.10">
    <property type="entry name" value="Tetratricopeptide repeat domain"/>
    <property type="match status" value="1"/>
</dbReference>
<dbReference type="Pfam" id="PF03704">
    <property type="entry name" value="BTAD"/>
    <property type="match status" value="1"/>
</dbReference>
<dbReference type="CDD" id="cd15831">
    <property type="entry name" value="BTAD"/>
    <property type="match status" value="1"/>
</dbReference>
<dbReference type="Proteomes" id="UP000305836">
    <property type="component" value="Unassembled WGS sequence"/>
</dbReference>
<evidence type="ECO:0000256" key="3">
    <source>
        <dbReference type="ARBA" id="ARBA00023125"/>
    </source>
</evidence>
<dbReference type="InterPro" id="IPR027417">
    <property type="entry name" value="P-loop_NTPase"/>
</dbReference>
<sequence>MGFNGQAGSSLIDPGGACVAGPIRSVDDGRESVDAGLRLQILGPLRLWRNGAELATGPRQQAYLLALLLATVGQPTSTHELIDLIWGDDPPRSALNVLHKYVGSLRRLLEPDLAARGSGSYLQRHGSGYLFATGPGMLDLADFREYCALAGAESHPETALDWYSRGVRLWRGPAAEGMDHGPGAESIFAGLAAEYFDACVAATEIAISLGHPTQVLPSLRRAATMAPLHEPVQASLVRALGAAGRQAEALEVYRTVQGRLAEDLGIDPGEALQAAQQRVLRRTTTQSVGQLVDGESLGGGLVGRAEELVQVRQLVGSALGGGSGVLLVEGEPGVGKTRLLEQAAAEAGARGALVVWGNCLPGDGTPSMWPWVQVVRAIADRLSAGERETVLNDELARLLEPSDAALDGQLPPGSSAQFRLAESVVAMTGKVSARQPVLIVIDDLQWADVASLDLFTHLVDRLPGGAVVIGALRDRGPAPHPEVARTLASASRLPGHRRTRLGPLDVAEVGELVRRETGAVPDAGVTRRIFERTAGNPFFVRELSRYLTGRGGLTEDAAMVPEPPSTVRDVVRDRIADLDDDVLRLLQLAALIGREVELDLLARAAGLTVEICLARLEPLQALGLIDVVAGDPFSCSFAHDLVREAVVGIMPTRQATELHLRIGTALESVGGEEVAERLAYHLWAAGPLVEPARIANALVAAGRCAANKSAFEAAERHLERAVRIARSTDLPELELSALSQLTSVVGMRVGYVGSAPDLLERAEAVARRLGREPTAADFLFTRWIASTQGMQINRGGRLARRLLDHGEASSDPVVRAYGLSAWGVHQWDIGNVGEAYRCLNRIDRDTLDKLARRETDPLRRDLHLNWPPMHAMLTAVHLDDLDGSRKLLDTLEAATDDPFALSIWAYFASMAGVMAGDPVWALHAADRAAAADPEHVYAYFGSRVRIERCWAMALLGNDPAGAAEEAEAIIAKTLVNPPRTGLAYFYALHAEMLLAAGTPSKAGAVLDQADRSLDTHGQRYAESLLHLVRAHQLQATNAPLATIRAAATAAHTTSTTSEARLFTRRTAQFLATLE</sequence>
<dbReference type="GO" id="GO:0003677">
    <property type="term" value="F:DNA binding"/>
    <property type="evidence" value="ECO:0007669"/>
    <property type="project" value="UniProtKB-UniRule"/>
</dbReference>
<proteinExistence type="inferred from homology"/>
<dbReference type="SUPFAM" id="SSF52540">
    <property type="entry name" value="P-loop containing nucleoside triphosphate hydrolases"/>
    <property type="match status" value="1"/>
</dbReference>
<dbReference type="PROSITE" id="PS51755">
    <property type="entry name" value="OMPR_PHOB"/>
    <property type="match status" value="1"/>
</dbReference>
<comment type="similarity">
    <text evidence="1">Belongs to the AfsR/DnrI/RedD regulatory family.</text>
</comment>
<evidence type="ECO:0000313" key="8">
    <source>
        <dbReference type="Proteomes" id="UP000305836"/>
    </source>
</evidence>
<evidence type="ECO:0000256" key="4">
    <source>
        <dbReference type="ARBA" id="ARBA00023163"/>
    </source>
</evidence>